<name>A0A3B0VC30_9ZZZZ</name>
<dbReference type="Gene3D" id="1.10.8.10">
    <property type="entry name" value="DNA helicase RuvA subunit, C-terminal domain"/>
    <property type="match status" value="1"/>
</dbReference>
<dbReference type="InterPro" id="IPR040758">
    <property type="entry name" value="PrmC_N"/>
</dbReference>
<dbReference type="GO" id="GO:0102559">
    <property type="term" value="F:peptide chain release factor N(5)-glutamine methyltransferase activity"/>
    <property type="evidence" value="ECO:0007669"/>
    <property type="project" value="UniProtKB-EC"/>
</dbReference>
<gene>
    <name evidence="8" type="ORF">MNBD_DELTA04-721</name>
</gene>
<evidence type="ECO:0000259" key="7">
    <source>
        <dbReference type="Pfam" id="PF17827"/>
    </source>
</evidence>
<dbReference type="Pfam" id="PF17827">
    <property type="entry name" value="PrmC_N"/>
    <property type="match status" value="1"/>
</dbReference>
<dbReference type="NCBIfam" id="TIGR03534">
    <property type="entry name" value="RF_mod_PrmC"/>
    <property type="match status" value="1"/>
</dbReference>
<dbReference type="InterPro" id="IPR029063">
    <property type="entry name" value="SAM-dependent_MTases_sf"/>
</dbReference>
<dbReference type="SUPFAM" id="SSF53335">
    <property type="entry name" value="S-adenosyl-L-methionine-dependent methyltransferases"/>
    <property type="match status" value="1"/>
</dbReference>
<dbReference type="AlphaFoldDB" id="A0A3B0VC30"/>
<dbReference type="InterPro" id="IPR002052">
    <property type="entry name" value="DNA_methylase_N6_adenine_CS"/>
</dbReference>
<sequence>MRFAQLYRQAVRRLSQAGIEEAGNDAALLLEWCFGLTRSQLLLHGEQDAGIERLACFEAALERRAAREPLHYITGIREFWSLDFVVSPAVLIPRPETEFLLDHILSICGGAGFAGGPVLDMCAGSGVIAVVLALELGADRVVAVDQSFAALRVARGNIQKHRQSGRIDLLCSDLFSAIRPGPDFELIVANPPYVADGTLASLQPEVRDWEPESALAAGSRGLDIIERLVRQAPFFLKPGGWLFLEIGADQEAAVYRLAAGQDGSAYDSVAVVSDWAGRPRVLQARKKKDDNG</sequence>
<accession>A0A3B0VC30</accession>
<dbReference type="EC" id="2.1.1.297" evidence="1"/>
<evidence type="ECO:0000256" key="4">
    <source>
        <dbReference type="ARBA" id="ARBA00022691"/>
    </source>
</evidence>
<evidence type="ECO:0000256" key="5">
    <source>
        <dbReference type="ARBA" id="ARBA00048391"/>
    </source>
</evidence>
<dbReference type="PANTHER" id="PTHR18895">
    <property type="entry name" value="HEMK METHYLTRANSFERASE"/>
    <property type="match status" value="1"/>
</dbReference>
<dbReference type="InterPro" id="IPR050320">
    <property type="entry name" value="N5-glutamine_MTase"/>
</dbReference>
<evidence type="ECO:0000256" key="3">
    <source>
        <dbReference type="ARBA" id="ARBA00022679"/>
    </source>
</evidence>
<keyword evidence="4" id="KW-0949">S-adenosyl-L-methionine</keyword>
<organism evidence="8">
    <name type="scientific">hydrothermal vent metagenome</name>
    <dbReference type="NCBI Taxonomy" id="652676"/>
    <lineage>
        <taxon>unclassified sequences</taxon>
        <taxon>metagenomes</taxon>
        <taxon>ecological metagenomes</taxon>
    </lineage>
</organism>
<dbReference type="GO" id="GO:0003676">
    <property type="term" value="F:nucleic acid binding"/>
    <property type="evidence" value="ECO:0007669"/>
    <property type="project" value="InterPro"/>
</dbReference>
<comment type="catalytic activity">
    <reaction evidence="5">
        <text>L-glutaminyl-[peptide chain release factor] + S-adenosyl-L-methionine = N(5)-methyl-L-glutaminyl-[peptide chain release factor] + S-adenosyl-L-homocysteine + H(+)</text>
        <dbReference type="Rhea" id="RHEA:42896"/>
        <dbReference type="Rhea" id="RHEA-COMP:10271"/>
        <dbReference type="Rhea" id="RHEA-COMP:10272"/>
        <dbReference type="ChEBI" id="CHEBI:15378"/>
        <dbReference type="ChEBI" id="CHEBI:30011"/>
        <dbReference type="ChEBI" id="CHEBI:57856"/>
        <dbReference type="ChEBI" id="CHEBI:59789"/>
        <dbReference type="ChEBI" id="CHEBI:61891"/>
        <dbReference type="EC" id="2.1.1.297"/>
    </reaction>
</comment>
<keyword evidence="2 8" id="KW-0489">Methyltransferase</keyword>
<dbReference type="InterPro" id="IPR007848">
    <property type="entry name" value="Small_mtfrase_dom"/>
</dbReference>
<evidence type="ECO:0000313" key="8">
    <source>
        <dbReference type="EMBL" id="VAW35767.1"/>
    </source>
</evidence>
<evidence type="ECO:0000259" key="6">
    <source>
        <dbReference type="Pfam" id="PF05175"/>
    </source>
</evidence>
<protein>
    <recommendedName>
        <fullName evidence="1">peptide chain release factor N(5)-glutamine methyltransferase</fullName>
        <ecNumber evidence="1">2.1.1.297</ecNumber>
    </recommendedName>
</protein>
<dbReference type="NCBIfam" id="TIGR00536">
    <property type="entry name" value="hemK_fam"/>
    <property type="match status" value="1"/>
</dbReference>
<dbReference type="CDD" id="cd02440">
    <property type="entry name" value="AdoMet_MTases"/>
    <property type="match status" value="1"/>
</dbReference>
<dbReference type="Gene3D" id="3.40.50.150">
    <property type="entry name" value="Vaccinia Virus protein VP39"/>
    <property type="match status" value="1"/>
</dbReference>
<dbReference type="PROSITE" id="PS00092">
    <property type="entry name" value="N6_MTASE"/>
    <property type="match status" value="1"/>
</dbReference>
<dbReference type="Pfam" id="PF05175">
    <property type="entry name" value="MTS"/>
    <property type="match status" value="1"/>
</dbReference>
<dbReference type="EMBL" id="UOEY01000021">
    <property type="protein sequence ID" value="VAW35767.1"/>
    <property type="molecule type" value="Genomic_DNA"/>
</dbReference>
<keyword evidence="3 8" id="KW-0808">Transferase</keyword>
<reference evidence="8" key="1">
    <citation type="submission" date="2018-06" db="EMBL/GenBank/DDBJ databases">
        <authorList>
            <person name="Zhirakovskaya E."/>
        </authorList>
    </citation>
    <scope>NUCLEOTIDE SEQUENCE</scope>
</reference>
<dbReference type="GO" id="GO:0032259">
    <property type="term" value="P:methylation"/>
    <property type="evidence" value="ECO:0007669"/>
    <property type="project" value="UniProtKB-KW"/>
</dbReference>
<proteinExistence type="inferred from homology"/>
<feature type="domain" description="Release factor glutamine methyltransferase N-terminal" evidence="7">
    <location>
        <begin position="5"/>
        <end position="75"/>
    </location>
</feature>
<evidence type="ECO:0000256" key="2">
    <source>
        <dbReference type="ARBA" id="ARBA00022603"/>
    </source>
</evidence>
<dbReference type="HAMAP" id="MF_02126">
    <property type="entry name" value="RF_methyltr_PrmC"/>
    <property type="match status" value="1"/>
</dbReference>
<dbReference type="PANTHER" id="PTHR18895:SF74">
    <property type="entry name" value="MTRF1L RELEASE FACTOR GLUTAMINE METHYLTRANSFERASE"/>
    <property type="match status" value="1"/>
</dbReference>
<dbReference type="InterPro" id="IPR004556">
    <property type="entry name" value="HemK-like"/>
</dbReference>
<evidence type="ECO:0000256" key="1">
    <source>
        <dbReference type="ARBA" id="ARBA00012771"/>
    </source>
</evidence>
<feature type="domain" description="Methyltransferase small" evidence="6">
    <location>
        <begin position="97"/>
        <end position="197"/>
    </location>
</feature>
<dbReference type="InterPro" id="IPR019874">
    <property type="entry name" value="RF_methyltr_PrmC"/>
</dbReference>